<dbReference type="AlphaFoldDB" id="A0A7W9DLS3"/>
<dbReference type="Gene3D" id="3.30.559.30">
    <property type="entry name" value="Nonribosomal peptide synthetase, condensation domain"/>
    <property type="match status" value="1"/>
</dbReference>
<dbReference type="GO" id="GO:0003824">
    <property type="term" value="F:catalytic activity"/>
    <property type="evidence" value="ECO:0007669"/>
    <property type="project" value="InterPro"/>
</dbReference>
<evidence type="ECO:0000313" key="3">
    <source>
        <dbReference type="Proteomes" id="UP000537718"/>
    </source>
</evidence>
<dbReference type="InterPro" id="IPR001242">
    <property type="entry name" value="Condensation_dom"/>
</dbReference>
<dbReference type="GO" id="GO:0044550">
    <property type="term" value="P:secondary metabolite biosynthetic process"/>
    <property type="evidence" value="ECO:0007669"/>
    <property type="project" value="TreeGrafter"/>
</dbReference>
<dbReference type="Pfam" id="PF00668">
    <property type="entry name" value="Condensation"/>
    <property type="match status" value="2"/>
</dbReference>
<evidence type="ECO:0000313" key="2">
    <source>
        <dbReference type="EMBL" id="MBB5622465.1"/>
    </source>
</evidence>
<sequence length="550" mass="63713">MEKLLYKLKCKEIEINVVDDQLKLNLPHQLDCTEILAEVRQNKEALIAFIKNAQGRNNPDQTDCWFDKKEIAGLNLLDKKDFYEVVHQQRKEYVRSLIIGKYAYNLNFYTQVEVLNTEIMRKVINTLVERHESLRTYMVLSDGKVYQGIYDMIPADFEIGYLNLLEEQDEQAKNAKLCTQAYDILFDFQKQPLMAFTMVDYAENIHGVAVTLHHTIADEASVKILKTEIELLYKAFLKGEPNPLPALKLQYKEYAAWVNNFLQSGKGLKSKNFYTQKISESIKLNKARKAKHQNINPALISSPAKSYRQQLQSEIKKYLLTADTDRFFEAEGTITNIYVQPGASFVTYIQAPVLQRLRKFSTQCESSLYMTFTALFAVLFHKVEELASVRFSLPYTTRVFKEFEPIIGWLTSEIITCVEMNEELTIRDLVKTVTNNVLEAADHRFYAHEMIMKDLDIQLNDLSPVLLNFISSQDLLVEDLTPHHDDFGSGHFNFKCTIREHTNCVSLSIQYNTEIYTAEKIEEMLNIYFKLIDSVLQYSELPLSSFIKTV</sequence>
<dbReference type="PANTHER" id="PTHR45527:SF1">
    <property type="entry name" value="FATTY ACID SYNTHASE"/>
    <property type="match status" value="1"/>
</dbReference>
<feature type="domain" description="Condensation" evidence="1">
    <location>
        <begin position="350"/>
        <end position="545"/>
    </location>
</feature>
<dbReference type="GO" id="GO:0031177">
    <property type="term" value="F:phosphopantetheine binding"/>
    <property type="evidence" value="ECO:0007669"/>
    <property type="project" value="TreeGrafter"/>
</dbReference>
<dbReference type="GO" id="GO:0005829">
    <property type="term" value="C:cytosol"/>
    <property type="evidence" value="ECO:0007669"/>
    <property type="project" value="TreeGrafter"/>
</dbReference>
<gene>
    <name evidence="2" type="ORF">HDE69_003540</name>
</gene>
<dbReference type="PANTHER" id="PTHR45527">
    <property type="entry name" value="NONRIBOSOMAL PEPTIDE SYNTHETASE"/>
    <property type="match status" value="1"/>
</dbReference>
<evidence type="ECO:0000259" key="1">
    <source>
        <dbReference type="Pfam" id="PF00668"/>
    </source>
</evidence>
<dbReference type="InterPro" id="IPR023213">
    <property type="entry name" value="CAT-like_dom_sf"/>
</dbReference>
<dbReference type="InterPro" id="IPR044894">
    <property type="entry name" value="TubC_N_sf"/>
</dbReference>
<comment type="caution">
    <text evidence="2">The sequence shown here is derived from an EMBL/GenBank/DDBJ whole genome shotgun (WGS) entry which is preliminary data.</text>
</comment>
<dbReference type="Gene3D" id="3.30.559.10">
    <property type="entry name" value="Chloramphenicol acetyltransferase-like domain"/>
    <property type="match status" value="1"/>
</dbReference>
<dbReference type="GO" id="GO:0043041">
    <property type="term" value="P:amino acid activation for nonribosomal peptide biosynthetic process"/>
    <property type="evidence" value="ECO:0007669"/>
    <property type="project" value="TreeGrafter"/>
</dbReference>
<accession>A0A7W9DLS3</accession>
<dbReference type="Proteomes" id="UP000537718">
    <property type="component" value="Unassembled WGS sequence"/>
</dbReference>
<dbReference type="EMBL" id="JACHCF010000008">
    <property type="protein sequence ID" value="MBB5622465.1"/>
    <property type="molecule type" value="Genomic_DNA"/>
</dbReference>
<organism evidence="2 3">
    <name type="scientific">Pedobacter cryoconitis</name>
    <dbReference type="NCBI Taxonomy" id="188932"/>
    <lineage>
        <taxon>Bacteria</taxon>
        <taxon>Pseudomonadati</taxon>
        <taxon>Bacteroidota</taxon>
        <taxon>Sphingobacteriia</taxon>
        <taxon>Sphingobacteriales</taxon>
        <taxon>Sphingobacteriaceae</taxon>
        <taxon>Pedobacter</taxon>
    </lineage>
</organism>
<reference evidence="2 3" key="1">
    <citation type="submission" date="2020-08" db="EMBL/GenBank/DDBJ databases">
        <title>Genomic Encyclopedia of Type Strains, Phase IV (KMG-V): Genome sequencing to study the core and pangenomes of soil and plant-associated prokaryotes.</title>
        <authorList>
            <person name="Whitman W."/>
        </authorList>
    </citation>
    <scope>NUCLEOTIDE SEQUENCE [LARGE SCALE GENOMIC DNA]</scope>
    <source>
        <strain evidence="2 3">MP7CTX6</strain>
    </source>
</reference>
<dbReference type="RefSeq" id="WP_183868376.1">
    <property type="nucleotide sequence ID" value="NZ_JACHCF010000008.1"/>
</dbReference>
<name>A0A7W9DLS3_9SPHI</name>
<dbReference type="SUPFAM" id="SSF52777">
    <property type="entry name" value="CoA-dependent acyltransferases"/>
    <property type="match status" value="2"/>
</dbReference>
<protein>
    <recommendedName>
        <fullName evidence="1">Condensation domain-containing protein</fullName>
    </recommendedName>
</protein>
<proteinExistence type="predicted"/>
<feature type="domain" description="Condensation" evidence="1">
    <location>
        <begin position="80"/>
        <end position="296"/>
    </location>
</feature>
<dbReference type="Gene3D" id="1.10.10.1830">
    <property type="entry name" value="Non-ribosomal peptide synthase, adenylation domain"/>
    <property type="match status" value="1"/>
</dbReference>